<proteinExistence type="predicted"/>
<dbReference type="GeneID" id="106812427"/>
<dbReference type="InterPro" id="IPR029982">
    <property type="entry name" value="Kptn"/>
</dbReference>
<dbReference type="PANTHER" id="PTHR15435">
    <property type="entry name" value="KICSTOR COMPLEX PROTEIN KAPTIN"/>
    <property type="match status" value="1"/>
</dbReference>
<keyword evidence="2" id="KW-1185">Reference proteome</keyword>
<protein>
    <submittedName>
        <fullName evidence="3">Kaptin-like</fullName>
    </submittedName>
</protein>
<feature type="compositionally biased region" description="Basic and acidic residues" evidence="1">
    <location>
        <begin position="392"/>
        <end position="406"/>
    </location>
</feature>
<feature type="compositionally biased region" description="Low complexity" evidence="1">
    <location>
        <begin position="319"/>
        <end position="336"/>
    </location>
</feature>
<dbReference type="PANTHER" id="PTHR15435:SF2">
    <property type="entry name" value="KICSTOR COMPLEX PROTEIN KAPTIN"/>
    <property type="match status" value="1"/>
</dbReference>
<evidence type="ECO:0000256" key="1">
    <source>
        <dbReference type="SAM" id="MobiDB-lite"/>
    </source>
</evidence>
<evidence type="ECO:0000313" key="3">
    <source>
        <dbReference type="RefSeq" id="XP_014671795.1"/>
    </source>
</evidence>
<reference evidence="3" key="1">
    <citation type="submission" date="2025-08" db="UniProtKB">
        <authorList>
            <consortium name="RefSeq"/>
        </authorList>
    </citation>
    <scope>IDENTIFICATION</scope>
</reference>
<organism evidence="2 3">
    <name type="scientific">Priapulus caudatus</name>
    <name type="common">Priapulid worm</name>
    <dbReference type="NCBI Taxonomy" id="37621"/>
    <lineage>
        <taxon>Eukaryota</taxon>
        <taxon>Metazoa</taxon>
        <taxon>Ecdysozoa</taxon>
        <taxon>Scalidophora</taxon>
        <taxon>Priapulida</taxon>
        <taxon>Priapulimorpha</taxon>
        <taxon>Priapulimorphida</taxon>
        <taxon>Priapulidae</taxon>
        <taxon>Priapulus</taxon>
    </lineage>
</organism>
<feature type="region of interest" description="Disordered" evidence="1">
    <location>
        <begin position="310"/>
        <end position="413"/>
    </location>
</feature>
<sequence>MEYDHKHFGNLRPSSREIHFTYIPGDAEIVSIDAFNKSNYGNGVVIGITFIKYVDSKRNQFLNIYSDWEPGSEFNLDSIAQSCLSLDLQFTPYQLYHTDMVIGDTKEVVWLLSGSDLKVHLFREDRALHLFNEQPVEEYFPEFEDLPSPVHWMDIRYFEDQRKRLTAVGCQNGFVKLCCIDVGKKEILQKWEVLHDGPVTSLRIFSLKTSIECPLQLIPTVESDTASDYESDTDPNDRQQLHLLVANAVESSVVYSNVLSQGLSEKQVLSGSDAFDCVLSTWVADLDFDGQNELLLGTYGQVGDNENGYVRDGLIPHPRGAAASSAGSRARGTARAPGRHSRGPGRAGTASAAGRAPKRRAGGAQRGAGGTARRTPAGTSPGAPNPAPRPVRASDDPRRSVTDGRARASPPATSAVAWLSAGELACRAAPGRYELAYQRSFPDPLVALLYLDITNDSLCELMVASLRGLHVLQHNLQDVAKLCKGRLKAVVDNLPSEDAFHALLLESL</sequence>
<dbReference type="Proteomes" id="UP000695022">
    <property type="component" value="Unplaced"/>
</dbReference>
<accession>A0ABM1EHX4</accession>
<name>A0ABM1EHX4_PRICU</name>
<dbReference type="RefSeq" id="XP_014671795.1">
    <property type="nucleotide sequence ID" value="XM_014816309.1"/>
</dbReference>
<evidence type="ECO:0000313" key="2">
    <source>
        <dbReference type="Proteomes" id="UP000695022"/>
    </source>
</evidence>
<gene>
    <name evidence="3" type="primary">LOC106812427</name>
</gene>